<proteinExistence type="predicted"/>
<feature type="region of interest" description="Disordered" evidence="1">
    <location>
        <begin position="39"/>
        <end position="90"/>
    </location>
</feature>
<evidence type="ECO:0000313" key="3">
    <source>
        <dbReference type="Proteomes" id="UP000290572"/>
    </source>
</evidence>
<gene>
    <name evidence="2" type="ORF">ROHU_010202</name>
</gene>
<accession>A0A498M3I9</accession>
<organism evidence="2 3">
    <name type="scientific">Labeo rohita</name>
    <name type="common">Indian major carp</name>
    <name type="synonym">Cyprinus rohita</name>
    <dbReference type="NCBI Taxonomy" id="84645"/>
    <lineage>
        <taxon>Eukaryota</taxon>
        <taxon>Metazoa</taxon>
        <taxon>Chordata</taxon>
        <taxon>Craniata</taxon>
        <taxon>Vertebrata</taxon>
        <taxon>Euteleostomi</taxon>
        <taxon>Actinopterygii</taxon>
        <taxon>Neopterygii</taxon>
        <taxon>Teleostei</taxon>
        <taxon>Ostariophysi</taxon>
        <taxon>Cypriniformes</taxon>
        <taxon>Cyprinidae</taxon>
        <taxon>Labeoninae</taxon>
        <taxon>Labeonini</taxon>
        <taxon>Labeo</taxon>
    </lineage>
</organism>
<protein>
    <submittedName>
        <fullName evidence="2">Uncharacterized protein</fullName>
    </submittedName>
</protein>
<evidence type="ECO:0000313" key="2">
    <source>
        <dbReference type="EMBL" id="RXN12215.1"/>
    </source>
</evidence>
<dbReference type="EMBL" id="QBIY01013076">
    <property type="protein sequence ID" value="RXN12215.1"/>
    <property type="molecule type" value="Genomic_DNA"/>
</dbReference>
<name>A0A498M3I9_LABRO</name>
<dbReference type="Proteomes" id="UP000290572">
    <property type="component" value="Unassembled WGS sequence"/>
</dbReference>
<reference evidence="2 3" key="1">
    <citation type="submission" date="2018-03" db="EMBL/GenBank/DDBJ databases">
        <title>Draft genome sequence of Rohu Carp (Labeo rohita).</title>
        <authorList>
            <person name="Das P."/>
            <person name="Kushwaha B."/>
            <person name="Joshi C.G."/>
            <person name="Kumar D."/>
            <person name="Nagpure N.S."/>
            <person name="Sahoo L."/>
            <person name="Das S.P."/>
            <person name="Bit A."/>
            <person name="Patnaik S."/>
            <person name="Meher P.K."/>
            <person name="Jayasankar P."/>
            <person name="Koringa P.G."/>
            <person name="Patel N.V."/>
            <person name="Hinsu A.T."/>
            <person name="Kumar R."/>
            <person name="Pandey M."/>
            <person name="Agarwal S."/>
            <person name="Srivastava S."/>
            <person name="Singh M."/>
            <person name="Iquebal M.A."/>
            <person name="Jaiswal S."/>
            <person name="Angadi U.B."/>
            <person name="Kumar N."/>
            <person name="Raza M."/>
            <person name="Shah T.M."/>
            <person name="Rai A."/>
            <person name="Jena J.K."/>
        </authorList>
    </citation>
    <scope>NUCLEOTIDE SEQUENCE [LARGE SCALE GENOMIC DNA]</scope>
    <source>
        <strain evidence="2">DASCIFA01</strain>
        <tissue evidence="2">Testis</tissue>
    </source>
</reference>
<comment type="caution">
    <text evidence="2">The sequence shown here is derived from an EMBL/GenBank/DDBJ whole genome shotgun (WGS) entry which is preliminary data.</text>
</comment>
<keyword evidence="3" id="KW-1185">Reference proteome</keyword>
<sequence length="90" mass="10394">MPVDSYLPGGRPHGERHLHRLSWPRERRADRFRSHLREIALRKQDQTGMENEEVDGPGPARANKQSEGQFNEAIIAPLSDFQDTPEKKNH</sequence>
<evidence type="ECO:0000256" key="1">
    <source>
        <dbReference type="SAM" id="MobiDB-lite"/>
    </source>
</evidence>
<dbReference type="AlphaFoldDB" id="A0A498M3I9"/>